<feature type="non-terminal residue" evidence="1">
    <location>
        <position position="79"/>
    </location>
</feature>
<evidence type="ECO:0008006" key="3">
    <source>
        <dbReference type="Google" id="ProtNLM"/>
    </source>
</evidence>
<evidence type="ECO:0000313" key="2">
    <source>
        <dbReference type="Proteomes" id="UP001170310"/>
    </source>
</evidence>
<protein>
    <recommendedName>
        <fullName evidence="3">Tetratricopeptide repeat protein</fullName>
    </recommendedName>
</protein>
<accession>A0AAW7YVM9</accession>
<comment type="caution">
    <text evidence="1">The sequence shown here is derived from an EMBL/GenBank/DDBJ whole genome shotgun (WGS) entry which is preliminary data.</text>
</comment>
<proteinExistence type="predicted"/>
<organism evidence="1 2">
    <name type="scientific">Staphylococcus pasteuri_A</name>
    <dbReference type="NCBI Taxonomy" id="3062664"/>
    <lineage>
        <taxon>Bacteria</taxon>
        <taxon>Bacillati</taxon>
        <taxon>Bacillota</taxon>
        <taxon>Bacilli</taxon>
        <taxon>Bacillales</taxon>
        <taxon>Staphylococcaceae</taxon>
        <taxon>Staphylococcus</taxon>
    </lineage>
</organism>
<dbReference type="EMBL" id="JAUOQO010000287">
    <property type="protein sequence ID" value="MDO6575158.1"/>
    <property type="molecule type" value="Genomic_DNA"/>
</dbReference>
<dbReference type="Proteomes" id="UP001170310">
    <property type="component" value="Unassembled WGS sequence"/>
</dbReference>
<keyword evidence="2" id="KW-1185">Reference proteome</keyword>
<name>A0AAW7YVM9_9STAP</name>
<dbReference type="AlphaFoldDB" id="A0AAW7YVM9"/>
<gene>
    <name evidence="1" type="ORF">Q4528_13665</name>
</gene>
<reference evidence="1" key="1">
    <citation type="submission" date="2023-07" db="EMBL/GenBank/DDBJ databases">
        <title>Genome content predicts the carbon catabolic preferences of heterotrophic bacteria.</title>
        <authorList>
            <person name="Gralka M."/>
        </authorList>
    </citation>
    <scope>NUCLEOTIDE SEQUENCE</scope>
    <source>
        <strain evidence="1">E2R20</strain>
    </source>
</reference>
<sequence length="79" mass="8794">MGRILLHSDPDQARAEFEAAKRFYEYSPSAELHQAYAASQLASLELARNNPERAMLLIGPHIDTAARHENAALLSTLMM</sequence>
<evidence type="ECO:0000313" key="1">
    <source>
        <dbReference type="EMBL" id="MDO6575158.1"/>
    </source>
</evidence>